<dbReference type="EMBL" id="JAOPGA020001661">
    <property type="protein sequence ID" value="KAL0490280.1"/>
    <property type="molecule type" value="Genomic_DNA"/>
</dbReference>
<keyword evidence="2" id="KW-0677">Repeat</keyword>
<evidence type="ECO:0000259" key="4">
    <source>
        <dbReference type="PROSITE" id="PS50097"/>
    </source>
</evidence>
<dbReference type="Proteomes" id="UP001431209">
    <property type="component" value="Unassembled WGS sequence"/>
</dbReference>
<dbReference type="SUPFAM" id="SSF54695">
    <property type="entry name" value="POZ domain"/>
    <property type="match status" value="2"/>
</dbReference>
<dbReference type="InterPro" id="IPR015915">
    <property type="entry name" value="Kelch-typ_b-propeller"/>
</dbReference>
<gene>
    <name evidence="5" type="ORF">AKO1_006442</name>
</gene>
<evidence type="ECO:0000313" key="6">
    <source>
        <dbReference type="Proteomes" id="UP001431209"/>
    </source>
</evidence>
<keyword evidence="1" id="KW-0880">Kelch repeat</keyword>
<evidence type="ECO:0000256" key="2">
    <source>
        <dbReference type="ARBA" id="ARBA00022737"/>
    </source>
</evidence>
<accession>A0AAW2ZLG6</accession>
<dbReference type="Pfam" id="PF24681">
    <property type="entry name" value="Kelch_KLHDC2_KLHL20_DRC7"/>
    <property type="match status" value="1"/>
</dbReference>
<feature type="domain" description="BTB" evidence="4">
    <location>
        <begin position="673"/>
        <end position="739"/>
    </location>
</feature>
<dbReference type="PANTHER" id="PTHR24412:SF489">
    <property type="entry name" value="RING FINGER DOMAIN AND KELCH REPEAT-CONTAINING PROTEIN DDB_G0271372"/>
    <property type="match status" value="1"/>
</dbReference>
<dbReference type="SUPFAM" id="SSF117281">
    <property type="entry name" value="Kelch motif"/>
    <property type="match status" value="1"/>
</dbReference>
<feature type="region of interest" description="Disordered" evidence="3">
    <location>
        <begin position="1"/>
        <end position="24"/>
    </location>
</feature>
<dbReference type="SMART" id="SM00225">
    <property type="entry name" value="BTB"/>
    <property type="match status" value="2"/>
</dbReference>
<evidence type="ECO:0000256" key="1">
    <source>
        <dbReference type="ARBA" id="ARBA00022441"/>
    </source>
</evidence>
<dbReference type="PROSITE" id="PS50097">
    <property type="entry name" value="BTB"/>
    <property type="match status" value="2"/>
</dbReference>
<dbReference type="InterPro" id="IPR000210">
    <property type="entry name" value="BTB/POZ_dom"/>
</dbReference>
<dbReference type="InterPro" id="IPR011043">
    <property type="entry name" value="Gal_Oxase/kelch_b-propeller"/>
</dbReference>
<feature type="domain" description="BTB" evidence="4">
    <location>
        <begin position="540"/>
        <end position="614"/>
    </location>
</feature>
<dbReference type="Gene3D" id="2.120.10.80">
    <property type="entry name" value="Kelch-type beta propeller"/>
    <property type="match status" value="2"/>
</dbReference>
<dbReference type="PANTHER" id="PTHR24412">
    <property type="entry name" value="KELCH PROTEIN"/>
    <property type="match status" value="1"/>
</dbReference>
<proteinExistence type="predicted"/>
<feature type="compositionally biased region" description="Acidic residues" evidence="3">
    <location>
        <begin position="9"/>
        <end position="24"/>
    </location>
</feature>
<comment type="caution">
    <text evidence="5">The sequence shown here is derived from an EMBL/GenBank/DDBJ whole genome shotgun (WGS) entry which is preliminary data.</text>
</comment>
<keyword evidence="6" id="KW-1185">Reference proteome</keyword>
<evidence type="ECO:0000313" key="5">
    <source>
        <dbReference type="EMBL" id="KAL0490280.1"/>
    </source>
</evidence>
<organism evidence="5 6">
    <name type="scientific">Acrasis kona</name>
    <dbReference type="NCBI Taxonomy" id="1008807"/>
    <lineage>
        <taxon>Eukaryota</taxon>
        <taxon>Discoba</taxon>
        <taxon>Heterolobosea</taxon>
        <taxon>Tetramitia</taxon>
        <taxon>Eutetramitia</taxon>
        <taxon>Acrasidae</taxon>
        <taxon>Acrasis</taxon>
    </lineage>
</organism>
<dbReference type="SUPFAM" id="SSF50965">
    <property type="entry name" value="Galactose oxidase, central domain"/>
    <property type="match status" value="1"/>
</dbReference>
<reference evidence="5 6" key="1">
    <citation type="submission" date="2024-03" db="EMBL/GenBank/DDBJ databases">
        <title>The Acrasis kona genome and developmental transcriptomes reveal deep origins of eukaryotic multicellular pathways.</title>
        <authorList>
            <person name="Sheikh S."/>
            <person name="Fu C.-J."/>
            <person name="Brown M.W."/>
            <person name="Baldauf S.L."/>
        </authorList>
    </citation>
    <scope>NUCLEOTIDE SEQUENCE [LARGE SCALE GENOMIC DNA]</scope>
    <source>
        <strain evidence="5 6">ATCC MYA-3509</strain>
    </source>
</reference>
<dbReference type="AlphaFoldDB" id="A0AAW2ZLG6"/>
<sequence length="837" mass="95667">MSYVLDDIYGSDDYESDDNYQDEFSDEQSLYMKGNSVQGRDQGVDLIELSKKPLRKAPAKKPKKKTKPQQRIIDVADPEEVEYFKNLQLGEKYTGNKTLEKVDFNIQTVYCSKITASNLQQSNTVMLSYNKEWDKELHQMMYLNPTWDESKVEESLFNDSGDKLFKFKEFVPLDKHKNIFRREGFASTTFRNHIVVHGGVDHKNTLHNELALFDPITQKVTIYEDFGPHVKLHAFKNHAMVNHHDQSLLIFGACYKPNYHYCSSTPWGYTHVPNEMIITHIKIELAHHNKTYAGYKGRGEHKSVYFESSRLNASNAFIPRCENFSIATVNAKHYLFGGVDNNITFDHLFSVEYISHTHGIVVTRFEKNGTCWPTKRHSHSSAEVNGNIILYGGAYERTFLNDLYFFDASIEKWKEVQVNGIAPCPVSSYGGLFNFGNQFLYMYGGMGFNNKRKTVNDTLYRFDIFNKRWLVVQTADTNACMKPCHNHQSVVLNNCLYVIGGRDADVTLDSITCVENVIDAGTDLLCVNYFVKMRDKGFLTDVVFSCRGSELCAHMAIIKARSPVLNDRVLKDGLTSDSGDGSGRVCYKLEVDCDADCFEAFLIFMYSGNIRLKGIEQIKSFVCVCNEYLPQHSDHVSKICSVDLSIDMNIVNIIFKNLQSDLSCLINNPDSYTDIVLMLEGDQVCAHWFVLCRSPFFNGMLASGMQEAVTGIIELGSYNRDVLLDVLRYLYTDNITITPANCVGILIYSQQFGLIEVVNLARHMVAKYLDEENVFQVIEVCQMYSDSSLLRNCTKFLLQHYEALKHTDAFTNLDQEITLKVSTMYNKKSKLKKTRDF</sequence>
<dbReference type="CDD" id="cd14733">
    <property type="entry name" value="BACK"/>
    <property type="match status" value="1"/>
</dbReference>
<dbReference type="CDD" id="cd18186">
    <property type="entry name" value="BTB_POZ_ZBTB_KLHL-like"/>
    <property type="match status" value="2"/>
</dbReference>
<name>A0AAW2ZLG6_9EUKA</name>
<feature type="compositionally biased region" description="Basic residues" evidence="3">
    <location>
        <begin position="52"/>
        <end position="68"/>
    </location>
</feature>
<dbReference type="Pfam" id="PF00651">
    <property type="entry name" value="BTB"/>
    <property type="match status" value="2"/>
</dbReference>
<feature type="region of interest" description="Disordered" evidence="3">
    <location>
        <begin position="51"/>
        <end position="70"/>
    </location>
</feature>
<dbReference type="Gene3D" id="3.30.710.10">
    <property type="entry name" value="Potassium Channel Kv1.1, Chain A"/>
    <property type="match status" value="2"/>
</dbReference>
<dbReference type="InterPro" id="IPR011333">
    <property type="entry name" value="SKP1/BTB/POZ_sf"/>
</dbReference>
<evidence type="ECO:0000256" key="3">
    <source>
        <dbReference type="SAM" id="MobiDB-lite"/>
    </source>
</evidence>
<protein>
    <submittedName>
        <fullName evidence="5">tRNA wybutosine-synthesizing protein</fullName>
    </submittedName>
</protein>